<feature type="region of interest" description="Disordered" evidence="1">
    <location>
        <begin position="45"/>
        <end position="65"/>
    </location>
</feature>
<protein>
    <submittedName>
        <fullName evidence="2">Uncharacterized protein</fullName>
    </submittedName>
</protein>
<reference evidence="2" key="1">
    <citation type="submission" date="2020-11" db="EMBL/GenBank/DDBJ databases">
        <authorList>
            <consortium name="DOE Joint Genome Institute"/>
            <person name="Ahrendt S."/>
            <person name="Riley R."/>
            <person name="Andreopoulos W."/>
            <person name="LaButti K."/>
            <person name="Pangilinan J."/>
            <person name="Ruiz-duenas F.J."/>
            <person name="Barrasa J.M."/>
            <person name="Sanchez-Garcia M."/>
            <person name="Camarero S."/>
            <person name="Miyauchi S."/>
            <person name="Serrano A."/>
            <person name="Linde D."/>
            <person name="Babiker R."/>
            <person name="Drula E."/>
            <person name="Ayuso-Fernandez I."/>
            <person name="Pacheco R."/>
            <person name="Padilla G."/>
            <person name="Ferreira P."/>
            <person name="Barriuso J."/>
            <person name="Kellner H."/>
            <person name="Castanera R."/>
            <person name="Alfaro M."/>
            <person name="Ramirez L."/>
            <person name="Pisabarro A.G."/>
            <person name="Kuo A."/>
            <person name="Tritt A."/>
            <person name="Lipzen A."/>
            <person name="He G."/>
            <person name="Yan M."/>
            <person name="Ng V."/>
            <person name="Cullen D."/>
            <person name="Martin F."/>
            <person name="Rosso M.-N."/>
            <person name="Henrissat B."/>
            <person name="Hibbett D."/>
            <person name="Martinez A.T."/>
            <person name="Grigoriev I.V."/>
        </authorList>
    </citation>
    <scope>NUCLEOTIDE SEQUENCE</scope>
    <source>
        <strain evidence="2">AH 44721</strain>
    </source>
</reference>
<proteinExistence type="predicted"/>
<accession>A0A9P5NJB1</accession>
<name>A0A9P5NJB1_GYMJU</name>
<comment type="caution">
    <text evidence="2">The sequence shown here is derived from an EMBL/GenBank/DDBJ whole genome shotgun (WGS) entry which is preliminary data.</text>
</comment>
<keyword evidence="3" id="KW-1185">Reference proteome</keyword>
<organism evidence="2 3">
    <name type="scientific">Gymnopilus junonius</name>
    <name type="common">Spectacular rustgill mushroom</name>
    <name type="synonym">Gymnopilus spectabilis subsp. junonius</name>
    <dbReference type="NCBI Taxonomy" id="109634"/>
    <lineage>
        <taxon>Eukaryota</taxon>
        <taxon>Fungi</taxon>
        <taxon>Dikarya</taxon>
        <taxon>Basidiomycota</taxon>
        <taxon>Agaricomycotina</taxon>
        <taxon>Agaricomycetes</taxon>
        <taxon>Agaricomycetidae</taxon>
        <taxon>Agaricales</taxon>
        <taxon>Agaricineae</taxon>
        <taxon>Hymenogastraceae</taxon>
        <taxon>Gymnopilus</taxon>
    </lineage>
</organism>
<dbReference type="Proteomes" id="UP000724874">
    <property type="component" value="Unassembled WGS sequence"/>
</dbReference>
<evidence type="ECO:0000313" key="2">
    <source>
        <dbReference type="EMBL" id="KAF8891629.1"/>
    </source>
</evidence>
<evidence type="ECO:0000313" key="3">
    <source>
        <dbReference type="Proteomes" id="UP000724874"/>
    </source>
</evidence>
<feature type="compositionally biased region" description="Low complexity" evidence="1">
    <location>
        <begin position="45"/>
        <end position="62"/>
    </location>
</feature>
<sequence length="307" mass="32538">MPSKSTISFFQGANNVSISGAADRTQASGCCRTFSCAPNVDLDENQNVGPNGNGHQNGNANASPTACPTTRSNININGVNVTVSATQGYDNDDRSVVETLSAAHPIHATQPTQRNSFNSPNSTQSSKTLPPSQRHQRQRFTPGPFILNPNPNPNQDLCPGSSQSYAPLVHPPPPPASRVRSTVTYDQTFMPQATTPQGVTPPGVSQAEIQGVSTVADMGVNGNADADMQRRNGNRNRNGIGLTDEHSVNSAQMCCKKPVLCGNGIRRGELGEGRNRSQFQSSPEVVRALRITVLSKSPSKGEPVPSI</sequence>
<dbReference type="EMBL" id="JADNYJ010000071">
    <property type="protein sequence ID" value="KAF8891629.1"/>
    <property type="molecule type" value="Genomic_DNA"/>
</dbReference>
<feature type="compositionally biased region" description="Polar residues" evidence="1">
    <location>
        <begin position="109"/>
        <end position="133"/>
    </location>
</feature>
<feature type="region of interest" description="Disordered" evidence="1">
    <location>
        <begin position="105"/>
        <end position="180"/>
    </location>
</feature>
<dbReference type="AlphaFoldDB" id="A0A9P5NJB1"/>
<evidence type="ECO:0000256" key="1">
    <source>
        <dbReference type="SAM" id="MobiDB-lite"/>
    </source>
</evidence>
<gene>
    <name evidence="2" type="ORF">CPB84DRAFT_1848918</name>
</gene>